<proteinExistence type="predicted"/>
<feature type="chain" id="PRO_5009135216" description="DUF732 domain-containing protein" evidence="1">
    <location>
        <begin position="27"/>
        <end position="106"/>
    </location>
</feature>
<keyword evidence="4" id="KW-1185">Reference proteome</keyword>
<keyword evidence="1" id="KW-0732">Signal</keyword>
<dbReference type="EMBL" id="MIGZ01000071">
    <property type="protein sequence ID" value="ODQ93304.1"/>
    <property type="molecule type" value="Genomic_DNA"/>
</dbReference>
<evidence type="ECO:0000256" key="1">
    <source>
        <dbReference type="SAM" id="SignalP"/>
    </source>
</evidence>
<sequence length="106" mass="10714">MNAKSAGLVLAGITASALLCAPIAVAEPEDTFLEVLDEAGVTWPGATPENKVAAGQGVCSDWANGATLESEIASLSEHLDPHDAGMLIGAATAAFCPQYESVVNDS</sequence>
<dbReference type="OrthoDB" id="4730932at2"/>
<feature type="domain" description="DUF732" evidence="2">
    <location>
        <begin position="29"/>
        <end position="98"/>
    </location>
</feature>
<dbReference type="AlphaFoldDB" id="A0A1E3RTW7"/>
<evidence type="ECO:0000259" key="2">
    <source>
        <dbReference type="Pfam" id="PF05305"/>
    </source>
</evidence>
<organism evidence="3 4">
    <name type="scientific">Mycolicibacterium holsaticum</name>
    <dbReference type="NCBI Taxonomy" id="152142"/>
    <lineage>
        <taxon>Bacteria</taxon>
        <taxon>Bacillati</taxon>
        <taxon>Actinomycetota</taxon>
        <taxon>Actinomycetes</taxon>
        <taxon>Mycobacteriales</taxon>
        <taxon>Mycobacteriaceae</taxon>
        <taxon>Mycolicibacterium</taxon>
    </lineage>
</organism>
<protein>
    <recommendedName>
        <fullName evidence="2">DUF732 domain-containing protein</fullName>
    </recommendedName>
</protein>
<dbReference type="InterPro" id="IPR007969">
    <property type="entry name" value="DUF732"/>
</dbReference>
<comment type="caution">
    <text evidence="3">The sequence shown here is derived from an EMBL/GenBank/DDBJ whole genome shotgun (WGS) entry which is preliminary data.</text>
</comment>
<gene>
    <name evidence="3" type="ORF">BHQ17_13615</name>
</gene>
<dbReference type="Pfam" id="PF05305">
    <property type="entry name" value="DUF732"/>
    <property type="match status" value="1"/>
</dbReference>
<accession>A0A1E3RTW7</accession>
<dbReference type="Proteomes" id="UP000094243">
    <property type="component" value="Unassembled WGS sequence"/>
</dbReference>
<evidence type="ECO:0000313" key="4">
    <source>
        <dbReference type="Proteomes" id="UP000094243"/>
    </source>
</evidence>
<evidence type="ECO:0000313" key="3">
    <source>
        <dbReference type="EMBL" id="ODQ93304.1"/>
    </source>
</evidence>
<feature type="signal peptide" evidence="1">
    <location>
        <begin position="1"/>
        <end position="26"/>
    </location>
</feature>
<reference evidence="4" key="1">
    <citation type="submission" date="2016-09" db="EMBL/GenBank/DDBJ databases">
        <authorList>
            <person name="Greninger A.L."/>
            <person name="Jerome K.R."/>
            <person name="Mcnair B."/>
            <person name="Wallis C."/>
            <person name="Fang F."/>
        </authorList>
    </citation>
    <scope>NUCLEOTIDE SEQUENCE [LARGE SCALE GENOMIC DNA]</scope>
    <source>
        <strain evidence="4">M7</strain>
    </source>
</reference>
<name>A0A1E3RTW7_9MYCO</name>